<dbReference type="Proteomes" id="UP000799302">
    <property type="component" value="Unassembled WGS sequence"/>
</dbReference>
<evidence type="ECO:0000259" key="7">
    <source>
        <dbReference type="Pfam" id="PF00171"/>
    </source>
</evidence>
<dbReference type="FunFam" id="3.40.309.10:FF:000049">
    <property type="entry name" value="Aldehyde dehydrogenase"/>
    <property type="match status" value="1"/>
</dbReference>
<evidence type="ECO:0000256" key="1">
    <source>
        <dbReference type="ARBA" id="ARBA00009986"/>
    </source>
</evidence>
<dbReference type="OrthoDB" id="310895at2759"/>
<dbReference type="EMBL" id="MU004235">
    <property type="protein sequence ID" value="KAF2669328.1"/>
    <property type="molecule type" value="Genomic_DNA"/>
</dbReference>
<dbReference type="PANTHER" id="PTHR11699">
    <property type="entry name" value="ALDEHYDE DEHYDROGENASE-RELATED"/>
    <property type="match status" value="1"/>
</dbReference>
<dbReference type="Gene3D" id="3.40.309.10">
    <property type="entry name" value="Aldehyde Dehydrogenase, Chain A, domain 2"/>
    <property type="match status" value="1"/>
</dbReference>
<dbReference type="EC" id="1.2.1.3" evidence="3"/>
<organism evidence="8 9">
    <name type="scientific">Microthyrium microscopicum</name>
    <dbReference type="NCBI Taxonomy" id="703497"/>
    <lineage>
        <taxon>Eukaryota</taxon>
        <taxon>Fungi</taxon>
        <taxon>Dikarya</taxon>
        <taxon>Ascomycota</taxon>
        <taxon>Pezizomycotina</taxon>
        <taxon>Dothideomycetes</taxon>
        <taxon>Dothideomycetes incertae sedis</taxon>
        <taxon>Microthyriales</taxon>
        <taxon>Microthyriaceae</taxon>
        <taxon>Microthyrium</taxon>
    </lineage>
</organism>
<comment type="catalytic activity">
    <reaction evidence="4">
        <text>an aldehyde + NAD(+) + H2O = a carboxylate + NADH + 2 H(+)</text>
        <dbReference type="Rhea" id="RHEA:16185"/>
        <dbReference type="ChEBI" id="CHEBI:15377"/>
        <dbReference type="ChEBI" id="CHEBI:15378"/>
        <dbReference type="ChEBI" id="CHEBI:17478"/>
        <dbReference type="ChEBI" id="CHEBI:29067"/>
        <dbReference type="ChEBI" id="CHEBI:57540"/>
        <dbReference type="ChEBI" id="CHEBI:57945"/>
        <dbReference type="EC" id="1.2.1.3"/>
    </reaction>
</comment>
<protein>
    <recommendedName>
        <fullName evidence="3">aldehyde dehydrogenase (NAD(+))</fullName>
        <ecNumber evidence="3">1.2.1.3</ecNumber>
    </recommendedName>
</protein>
<evidence type="ECO:0000313" key="9">
    <source>
        <dbReference type="Proteomes" id="UP000799302"/>
    </source>
</evidence>
<comment type="similarity">
    <text evidence="1 6">Belongs to the aldehyde dehydrogenase family.</text>
</comment>
<dbReference type="InterPro" id="IPR016162">
    <property type="entry name" value="Ald_DH_N"/>
</dbReference>
<dbReference type="InterPro" id="IPR016163">
    <property type="entry name" value="Ald_DH_C"/>
</dbReference>
<evidence type="ECO:0000256" key="5">
    <source>
        <dbReference type="PROSITE-ProRule" id="PRU10007"/>
    </source>
</evidence>
<accession>A0A6A6UE13</accession>
<proteinExistence type="inferred from homology"/>
<evidence type="ECO:0000256" key="4">
    <source>
        <dbReference type="ARBA" id="ARBA00049194"/>
    </source>
</evidence>
<keyword evidence="9" id="KW-1185">Reference proteome</keyword>
<name>A0A6A6UE13_9PEZI</name>
<evidence type="ECO:0000256" key="6">
    <source>
        <dbReference type="RuleBase" id="RU003345"/>
    </source>
</evidence>
<dbReference type="Pfam" id="PF00171">
    <property type="entry name" value="Aldedh"/>
    <property type="match status" value="1"/>
</dbReference>
<feature type="domain" description="Aldehyde dehydrogenase" evidence="7">
    <location>
        <begin position="21"/>
        <end position="483"/>
    </location>
</feature>
<dbReference type="FunFam" id="3.40.605.10:FF:000007">
    <property type="entry name" value="NAD/NADP-dependent betaine aldehyde dehydrogenase"/>
    <property type="match status" value="1"/>
</dbReference>
<evidence type="ECO:0000256" key="2">
    <source>
        <dbReference type="ARBA" id="ARBA00023002"/>
    </source>
</evidence>
<evidence type="ECO:0000256" key="3">
    <source>
        <dbReference type="ARBA" id="ARBA00024226"/>
    </source>
</evidence>
<gene>
    <name evidence="8" type="ORF">BT63DRAFT_440015</name>
</gene>
<keyword evidence="2 6" id="KW-0560">Oxidoreductase</keyword>
<dbReference type="SUPFAM" id="SSF53720">
    <property type="entry name" value="ALDH-like"/>
    <property type="match status" value="1"/>
</dbReference>
<dbReference type="AlphaFoldDB" id="A0A6A6UE13"/>
<sequence length="489" mass="52823">MAFPFSKSKLPEQLFINNEYVNAKGTKKLTLINPRDGSLVSKNCPIADEQDVNIAVAAAEKALPAWKKMADTERRNILAKFADLIEKHSEELSELTRITLGAPYGAFGKFEVGLCAEAFRYYSGWIGKLGGESWPAQDGFMKIVRVEPLGVTAGIAPWNGPVGTVGLKAAPSLAAGNCFILKPSEKTPYGSLALGHLAKEAGLPPGVFQVLSGDGPTTGALLASHMRIRKISFTGSIPTGKKIQEMAAKSNLKRVTLELGGKSPAVIFDDANLENAVSWTANNITANTGQVCFAASRVYVQEGIYDKFIAGYKQAMEDKRNAVGDPEKKETTIGPLVDEAQFKRVSGFIERGQKGQGKLLVGGQRIGDTGFFIEPTVFVDVEENSEIHNEEIFGPVSVVRKFKTEEEVMKISNDVEFGLMAGVFSQDINKALRVAAEFEAGMVGVNCISAMFLGQPFGGYKQSGLGREGGKEGMLAWMDHKTVFINTTY</sequence>
<dbReference type="Gene3D" id="3.40.605.10">
    <property type="entry name" value="Aldehyde Dehydrogenase, Chain A, domain 1"/>
    <property type="match status" value="1"/>
</dbReference>
<reference evidence="8" key="1">
    <citation type="journal article" date="2020" name="Stud. Mycol.">
        <title>101 Dothideomycetes genomes: a test case for predicting lifestyles and emergence of pathogens.</title>
        <authorList>
            <person name="Haridas S."/>
            <person name="Albert R."/>
            <person name="Binder M."/>
            <person name="Bloem J."/>
            <person name="Labutti K."/>
            <person name="Salamov A."/>
            <person name="Andreopoulos B."/>
            <person name="Baker S."/>
            <person name="Barry K."/>
            <person name="Bills G."/>
            <person name="Bluhm B."/>
            <person name="Cannon C."/>
            <person name="Castanera R."/>
            <person name="Culley D."/>
            <person name="Daum C."/>
            <person name="Ezra D."/>
            <person name="Gonzalez J."/>
            <person name="Henrissat B."/>
            <person name="Kuo A."/>
            <person name="Liang C."/>
            <person name="Lipzen A."/>
            <person name="Lutzoni F."/>
            <person name="Magnuson J."/>
            <person name="Mondo S."/>
            <person name="Nolan M."/>
            <person name="Ohm R."/>
            <person name="Pangilinan J."/>
            <person name="Park H.-J."/>
            <person name="Ramirez L."/>
            <person name="Alfaro M."/>
            <person name="Sun H."/>
            <person name="Tritt A."/>
            <person name="Yoshinaga Y."/>
            <person name="Zwiers L.-H."/>
            <person name="Turgeon B."/>
            <person name="Goodwin S."/>
            <person name="Spatafora J."/>
            <person name="Crous P."/>
            <person name="Grigoriev I."/>
        </authorList>
    </citation>
    <scope>NUCLEOTIDE SEQUENCE</scope>
    <source>
        <strain evidence="8">CBS 115976</strain>
    </source>
</reference>
<dbReference type="InterPro" id="IPR029510">
    <property type="entry name" value="Ald_DH_CS_GLU"/>
</dbReference>
<dbReference type="PROSITE" id="PS00687">
    <property type="entry name" value="ALDEHYDE_DEHYDR_GLU"/>
    <property type="match status" value="1"/>
</dbReference>
<feature type="active site" evidence="5">
    <location>
        <position position="258"/>
    </location>
</feature>
<dbReference type="GO" id="GO:0004029">
    <property type="term" value="F:aldehyde dehydrogenase (NAD+) activity"/>
    <property type="evidence" value="ECO:0007669"/>
    <property type="project" value="UniProtKB-EC"/>
</dbReference>
<dbReference type="InterPro" id="IPR015590">
    <property type="entry name" value="Aldehyde_DH_dom"/>
</dbReference>
<evidence type="ECO:0000313" key="8">
    <source>
        <dbReference type="EMBL" id="KAF2669328.1"/>
    </source>
</evidence>
<dbReference type="InterPro" id="IPR016161">
    <property type="entry name" value="Ald_DH/histidinol_DH"/>
</dbReference>